<protein>
    <submittedName>
        <fullName evidence="2">Uncharacterized protein</fullName>
    </submittedName>
</protein>
<accession>A0A226F4V7</accession>
<keyword evidence="1" id="KW-0472">Membrane</keyword>
<keyword evidence="1" id="KW-1133">Transmembrane helix</keyword>
<keyword evidence="1" id="KW-0812">Transmembrane</keyword>
<sequence>METEYTEENQLDRNKELSSVIESTSYGYSENVFFLISIKTPDKSDKWNPGKFLTLVKKDGDGDIFEELPLFHAIIAILRVIHADSWRIGIFCYFCDGVDRIVYSAENARDLVSLFKLSKEINTGNGSPMQLYSTTEGETASALRPECWSDQFGASDHGCYESHIISRILSLKLNLTLSPVSDLEVDEIPVHPGLFICYLCNVNHFEGNMELYNPQIYVNAQRTFRFLYCYHKPDFEEPKWATLSRPFDDMIWLFILLTGIAYGAVFRSVAYSADVFIALLAQSTQCKRTNCVVFGLLFLSILTNAYLCVVTTKMIKPLRAKQFATVEEIYKNSESRFAIPSKDAMPLAIDRITMSIPRYRKIKDLHLYFQVIPGFDPLGQIFSQPVQVLKILADHKAISVIQDNALTLKPIMDDNGISFTVLDSSCTYLSEDKLTNFQLIWTLRLHFAQKAVKILQRITESGIQNLMTISRELAAMYLAFGDKKLSPGSGTVGQEVKFSRSELWQFRQPKPLRLWKSNLKNVFILYLAMCAGCLAGFLVEVRNVWGTRVGRGGGGRSIVWEKVVKVHKAREKFRGQVPRMLSLPEEVQS</sequence>
<feature type="transmembrane region" description="Helical" evidence="1">
    <location>
        <begin position="292"/>
        <end position="312"/>
    </location>
</feature>
<dbReference type="AlphaFoldDB" id="A0A226F4V7"/>
<evidence type="ECO:0000256" key="1">
    <source>
        <dbReference type="SAM" id="Phobius"/>
    </source>
</evidence>
<name>A0A226F4V7_FOLCA</name>
<dbReference type="EMBL" id="LNIX01000001">
    <property type="protein sequence ID" value="OXA64221.1"/>
    <property type="molecule type" value="Genomic_DNA"/>
</dbReference>
<reference evidence="2 3" key="1">
    <citation type="submission" date="2015-12" db="EMBL/GenBank/DDBJ databases">
        <title>The genome of Folsomia candida.</title>
        <authorList>
            <person name="Faddeeva A."/>
            <person name="Derks M.F."/>
            <person name="Anvar Y."/>
            <person name="Smit S."/>
            <person name="Van Straalen N."/>
            <person name="Roelofs D."/>
        </authorList>
    </citation>
    <scope>NUCLEOTIDE SEQUENCE [LARGE SCALE GENOMIC DNA]</scope>
    <source>
        <strain evidence="2 3">VU population</strain>
        <tissue evidence="2">Whole body</tissue>
    </source>
</reference>
<evidence type="ECO:0000313" key="3">
    <source>
        <dbReference type="Proteomes" id="UP000198287"/>
    </source>
</evidence>
<organism evidence="2 3">
    <name type="scientific">Folsomia candida</name>
    <name type="common">Springtail</name>
    <dbReference type="NCBI Taxonomy" id="158441"/>
    <lineage>
        <taxon>Eukaryota</taxon>
        <taxon>Metazoa</taxon>
        <taxon>Ecdysozoa</taxon>
        <taxon>Arthropoda</taxon>
        <taxon>Hexapoda</taxon>
        <taxon>Collembola</taxon>
        <taxon>Entomobryomorpha</taxon>
        <taxon>Isotomoidea</taxon>
        <taxon>Isotomidae</taxon>
        <taxon>Proisotominae</taxon>
        <taxon>Folsomia</taxon>
    </lineage>
</organism>
<evidence type="ECO:0000313" key="2">
    <source>
        <dbReference type="EMBL" id="OXA64221.1"/>
    </source>
</evidence>
<dbReference type="Proteomes" id="UP000198287">
    <property type="component" value="Unassembled WGS sequence"/>
</dbReference>
<keyword evidence="3" id="KW-1185">Reference proteome</keyword>
<gene>
    <name evidence="2" type="ORF">Fcan01_00427</name>
</gene>
<proteinExistence type="predicted"/>
<comment type="caution">
    <text evidence="2">The sequence shown here is derived from an EMBL/GenBank/DDBJ whole genome shotgun (WGS) entry which is preliminary data.</text>
</comment>
<feature type="transmembrane region" description="Helical" evidence="1">
    <location>
        <begin position="522"/>
        <end position="539"/>
    </location>
</feature>
<feature type="transmembrane region" description="Helical" evidence="1">
    <location>
        <begin position="251"/>
        <end position="272"/>
    </location>
</feature>